<dbReference type="InterPro" id="IPR036312">
    <property type="entry name" value="Bifun_inhib/LTP/seed_sf"/>
</dbReference>
<dbReference type="OrthoDB" id="1920459at2759"/>
<comment type="similarity">
    <text evidence="2 6">Belongs to the plant LTP family.</text>
</comment>
<evidence type="ECO:0000256" key="6">
    <source>
        <dbReference type="RuleBase" id="RU000628"/>
    </source>
</evidence>
<evidence type="ECO:0000313" key="10">
    <source>
        <dbReference type="Proteomes" id="UP000327157"/>
    </source>
</evidence>
<protein>
    <recommendedName>
        <fullName evidence="6">Non-specific lipid-transfer protein</fullName>
    </recommendedName>
</protein>
<evidence type="ECO:0000313" key="9">
    <source>
        <dbReference type="EMBL" id="KAB2627581.1"/>
    </source>
</evidence>
<dbReference type="GO" id="GO:0006869">
    <property type="term" value="P:lipid transport"/>
    <property type="evidence" value="ECO:0007669"/>
    <property type="project" value="InterPro"/>
</dbReference>
<evidence type="ECO:0000256" key="5">
    <source>
        <dbReference type="ARBA" id="ARBA00023157"/>
    </source>
</evidence>
<dbReference type="PRINTS" id="PR00382">
    <property type="entry name" value="LIPIDTRNSFER"/>
</dbReference>
<keyword evidence="4 6" id="KW-0446">Lipid-binding</keyword>
<dbReference type="PROSITE" id="PS00597">
    <property type="entry name" value="PLANT_LTP"/>
    <property type="match status" value="1"/>
</dbReference>
<dbReference type="EMBL" id="SMOL01000157">
    <property type="protein sequence ID" value="KAB2627581.1"/>
    <property type="molecule type" value="Genomic_DNA"/>
</dbReference>
<reference evidence="10" key="2">
    <citation type="submission" date="2019-10" db="EMBL/GenBank/DDBJ databases">
        <title>A de novo genome assembly of a pear dwarfing rootstock.</title>
        <authorList>
            <person name="Wang F."/>
            <person name="Wang J."/>
            <person name="Li S."/>
            <person name="Zhang Y."/>
            <person name="Fang M."/>
            <person name="Ma L."/>
            <person name="Zhao Y."/>
            <person name="Jiang S."/>
        </authorList>
    </citation>
    <scope>NUCLEOTIDE SEQUENCE [LARGE SCALE GENOMIC DNA]</scope>
</reference>
<evidence type="ECO:0000256" key="4">
    <source>
        <dbReference type="ARBA" id="ARBA00023121"/>
    </source>
</evidence>
<keyword evidence="3 6" id="KW-0813">Transport</keyword>
<evidence type="ECO:0000259" key="8">
    <source>
        <dbReference type="SMART" id="SM00499"/>
    </source>
</evidence>
<comment type="caution">
    <text evidence="9">The sequence shown here is derived from an EMBL/GenBank/DDBJ whole genome shotgun (WGS) entry which is preliminary data.</text>
</comment>
<dbReference type="SMART" id="SM00499">
    <property type="entry name" value="AAI"/>
    <property type="match status" value="1"/>
</dbReference>
<reference evidence="9 10" key="3">
    <citation type="submission" date="2019-11" db="EMBL/GenBank/DDBJ databases">
        <title>A de novo genome assembly of a pear dwarfing rootstock.</title>
        <authorList>
            <person name="Wang F."/>
            <person name="Wang J."/>
            <person name="Li S."/>
            <person name="Zhang Y."/>
            <person name="Fang M."/>
            <person name="Ma L."/>
            <person name="Zhao Y."/>
            <person name="Jiang S."/>
        </authorList>
    </citation>
    <scope>NUCLEOTIDE SEQUENCE [LARGE SCALE GENOMIC DNA]</scope>
    <source>
        <strain evidence="9">S2</strain>
        <tissue evidence="9">Leaf</tissue>
    </source>
</reference>
<reference evidence="9 10" key="1">
    <citation type="submission" date="2019-09" db="EMBL/GenBank/DDBJ databases">
        <authorList>
            <person name="Ou C."/>
        </authorList>
    </citation>
    <scope>NUCLEOTIDE SEQUENCE [LARGE SCALE GENOMIC DNA]</scope>
    <source>
        <strain evidence="9">S2</strain>
        <tissue evidence="9">Leaf</tissue>
    </source>
</reference>
<feature type="chain" id="PRO_5024411245" description="Non-specific lipid-transfer protein" evidence="7">
    <location>
        <begin position="28"/>
        <end position="119"/>
    </location>
</feature>
<dbReference type="InterPro" id="IPR016140">
    <property type="entry name" value="Bifunc_inhib/LTP/seed_store"/>
</dbReference>
<dbReference type="AlphaFoldDB" id="A0A5N5HN02"/>
<dbReference type="SUPFAM" id="SSF47699">
    <property type="entry name" value="Bifunctional inhibitor/lipid-transfer protein/seed storage 2S albumin"/>
    <property type="match status" value="1"/>
</dbReference>
<sequence>MKLSSVSVATAALMLLLLLLLAASSEATITCSDVTKDLRPCLSYLVSGSGKPPAACCAGASALASAASTSADKKAVCACVKSAAQKINIKYQLAQALPGNCGINLSFSISPNTDCSKIG</sequence>
<keyword evidence="7" id="KW-0732">Signal</keyword>
<organism evidence="9 10">
    <name type="scientific">Pyrus ussuriensis x Pyrus communis</name>
    <dbReference type="NCBI Taxonomy" id="2448454"/>
    <lineage>
        <taxon>Eukaryota</taxon>
        <taxon>Viridiplantae</taxon>
        <taxon>Streptophyta</taxon>
        <taxon>Embryophyta</taxon>
        <taxon>Tracheophyta</taxon>
        <taxon>Spermatophyta</taxon>
        <taxon>Magnoliopsida</taxon>
        <taxon>eudicotyledons</taxon>
        <taxon>Gunneridae</taxon>
        <taxon>Pentapetalae</taxon>
        <taxon>rosids</taxon>
        <taxon>fabids</taxon>
        <taxon>Rosales</taxon>
        <taxon>Rosaceae</taxon>
        <taxon>Amygdaloideae</taxon>
        <taxon>Maleae</taxon>
        <taxon>Pyrus</taxon>
    </lineage>
</organism>
<dbReference type="InterPro" id="IPR000528">
    <property type="entry name" value="Plant_nsLTP"/>
</dbReference>
<dbReference type="Pfam" id="PF00234">
    <property type="entry name" value="Tryp_alpha_amyl"/>
    <property type="match status" value="1"/>
</dbReference>
<proteinExistence type="inferred from homology"/>
<gene>
    <name evidence="9" type="ORF">D8674_021199</name>
</gene>
<accession>A0A5N5HN02</accession>
<comment type="function">
    <text evidence="1 6">Plant non-specific lipid-transfer proteins transfer phospholipids as well as galactolipids across membranes. May play a role in wax or cutin deposition in the cell walls of expanding epidermal cells and certain secretory tissues.</text>
</comment>
<evidence type="ECO:0000256" key="3">
    <source>
        <dbReference type="ARBA" id="ARBA00022448"/>
    </source>
</evidence>
<evidence type="ECO:0000256" key="1">
    <source>
        <dbReference type="ARBA" id="ARBA00003211"/>
    </source>
</evidence>
<keyword evidence="10" id="KW-1185">Reference proteome</keyword>
<feature type="domain" description="Bifunctional inhibitor/plant lipid transfer protein/seed storage helical" evidence="8">
    <location>
        <begin position="31"/>
        <end position="115"/>
    </location>
</feature>
<dbReference type="Gene3D" id="1.10.110.10">
    <property type="entry name" value="Plant lipid-transfer and hydrophobic proteins"/>
    <property type="match status" value="1"/>
</dbReference>
<evidence type="ECO:0000256" key="2">
    <source>
        <dbReference type="ARBA" id="ARBA00009748"/>
    </source>
</evidence>
<dbReference type="CDD" id="cd01960">
    <property type="entry name" value="nsLTP1"/>
    <property type="match status" value="1"/>
</dbReference>
<dbReference type="Proteomes" id="UP000327157">
    <property type="component" value="Chromosome 2"/>
</dbReference>
<keyword evidence="5" id="KW-1015">Disulfide bond</keyword>
<evidence type="ECO:0000256" key="7">
    <source>
        <dbReference type="SAM" id="SignalP"/>
    </source>
</evidence>
<dbReference type="PANTHER" id="PTHR33076">
    <property type="entry name" value="NON-SPECIFIC LIPID-TRANSFER PROTEIN 2-RELATED"/>
    <property type="match status" value="1"/>
</dbReference>
<feature type="signal peptide" evidence="7">
    <location>
        <begin position="1"/>
        <end position="27"/>
    </location>
</feature>
<dbReference type="GO" id="GO:0008289">
    <property type="term" value="F:lipid binding"/>
    <property type="evidence" value="ECO:0007669"/>
    <property type="project" value="UniProtKB-KW"/>
</dbReference>
<name>A0A5N5HN02_9ROSA</name>